<evidence type="ECO:0000256" key="5">
    <source>
        <dbReference type="ARBA" id="ARBA00023295"/>
    </source>
</evidence>
<dbReference type="PRINTS" id="PR00133">
    <property type="entry name" value="GLHYDRLASE3"/>
</dbReference>
<dbReference type="InterPro" id="IPR019800">
    <property type="entry name" value="Glyco_hydro_3_AS"/>
</dbReference>
<evidence type="ECO:0000256" key="4">
    <source>
        <dbReference type="ARBA" id="ARBA00022801"/>
    </source>
</evidence>
<dbReference type="PANTHER" id="PTHR30480">
    <property type="entry name" value="BETA-HEXOSAMINIDASE-RELATED"/>
    <property type="match status" value="1"/>
</dbReference>
<gene>
    <name evidence="7" type="ORF">ACFSAH_08795</name>
</gene>
<protein>
    <recommendedName>
        <fullName evidence="3">beta-N-acetylhexosaminidase</fullName>
        <ecNumber evidence="3">3.2.1.52</ecNumber>
    </recommendedName>
</protein>
<comment type="catalytic activity">
    <reaction evidence="1">
        <text>Hydrolysis of terminal non-reducing N-acetyl-D-hexosamine residues in N-acetyl-beta-D-hexosaminides.</text>
        <dbReference type="EC" id="3.2.1.52"/>
    </reaction>
</comment>
<comment type="caution">
    <text evidence="7">The sequence shown here is derived from an EMBL/GenBank/DDBJ whole genome shotgun (WGS) entry which is preliminary data.</text>
</comment>
<dbReference type="Proteomes" id="UP001597118">
    <property type="component" value="Unassembled WGS sequence"/>
</dbReference>
<accession>A0ABW4ICJ1</accession>
<evidence type="ECO:0000313" key="7">
    <source>
        <dbReference type="EMBL" id="MFD1629973.1"/>
    </source>
</evidence>
<name>A0ABW4ICJ1_9SPHI</name>
<keyword evidence="5 7" id="KW-0326">Glycosidase</keyword>
<reference evidence="8" key="1">
    <citation type="journal article" date="2019" name="Int. J. Syst. Evol. Microbiol.">
        <title>The Global Catalogue of Microorganisms (GCM) 10K type strain sequencing project: providing services to taxonomists for standard genome sequencing and annotation.</title>
        <authorList>
            <consortium name="The Broad Institute Genomics Platform"/>
            <consortium name="The Broad Institute Genome Sequencing Center for Infectious Disease"/>
            <person name="Wu L."/>
            <person name="Ma J."/>
        </authorList>
    </citation>
    <scope>NUCLEOTIDE SEQUENCE [LARGE SCALE GENOMIC DNA]</scope>
    <source>
        <strain evidence="8">CCUG 53762</strain>
    </source>
</reference>
<dbReference type="Gene3D" id="3.20.20.300">
    <property type="entry name" value="Glycoside hydrolase, family 3, N-terminal domain"/>
    <property type="match status" value="1"/>
</dbReference>
<dbReference type="InterPro" id="IPR050226">
    <property type="entry name" value="NagZ_Beta-hexosaminidase"/>
</dbReference>
<dbReference type="Gene3D" id="3.40.50.1700">
    <property type="entry name" value="Glycoside hydrolase family 3 C-terminal domain"/>
    <property type="match status" value="1"/>
</dbReference>
<dbReference type="GO" id="GO:0016798">
    <property type="term" value="F:hydrolase activity, acting on glycosyl bonds"/>
    <property type="evidence" value="ECO:0007669"/>
    <property type="project" value="UniProtKB-KW"/>
</dbReference>
<dbReference type="InterPro" id="IPR036962">
    <property type="entry name" value="Glyco_hydro_3_N_sf"/>
</dbReference>
<evidence type="ECO:0000313" key="8">
    <source>
        <dbReference type="Proteomes" id="UP001597118"/>
    </source>
</evidence>
<sequence length="569" mass="63127">MKKLLLLIACCYSLNTSAQKRPPFIDFLNQRNTWVDSVFKSMSHAEKLGQLFMVRAHTDKGVEYSEKVAKLIKDNHIGGVVFFQGGPERQAALTNQYQQLVKVPLMIAMDAEWGVGMRLDSTISYPFQMTLGAMQNDQLLYKMGEQVAKDFKRLGMHINFAPAVDVNNNANNPVINFRSFGENKYNVADKGIAYMKGMQENGILTTAKHFPGHGDTDVDSHYDLPQLNFTRTRLDTLEMYPFKKIMANGVGGVMVGHMNIPSLDPTPTLSSSLSKPIVTGILKNEFGFKGLVVSDAMDMKGVVKFFPNGQADVKALIAGLDVIELSEDVERAIKMVKKAIKAKQISWEEIDAKVKKILYAKYWLGLDNYQPVSTANVFRDLNRQESTTLIQQMADASITVLKGTAAFPLRNDFVRKTVILNVGSSENTVFSNTLKKIKPGALVINIPKNVGELELATIRTTVKQYDQIVMAVIDSRSRPASKLDFPNHLTQFISEFSTKNTITALFANPYVISGIPGFERSASILLGYQNLPEIQLAASKVILGTLKANGKLPVSVNAFFKYGDGILMR</sequence>
<dbReference type="InterPro" id="IPR001764">
    <property type="entry name" value="Glyco_hydro_3_N"/>
</dbReference>
<feature type="domain" description="Glycoside hydrolase family 3 N-terminal" evidence="6">
    <location>
        <begin position="46"/>
        <end position="358"/>
    </location>
</feature>
<organism evidence="7 8">
    <name type="scientific">Pseudopedobacter beijingensis</name>
    <dbReference type="NCBI Taxonomy" id="1207056"/>
    <lineage>
        <taxon>Bacteria</taxon>
        <taxon>Pseudomonadati</taxon>
        <taxon>Bacteroidota</taxon>
        <taxon>Sphingobacteriia</taxon>
        <taxon>Sphingobacteriales</taxon>
        <taxon>Sphingobacteriaceae</taxon>
        <taxon>Pseudopedobacter</taxon>
    </lineage>
</organism>
<dbReference type="RefSeq" id="WP_379662350.1">
    <property type="nucleotide sequence ID" value="NZ_JBHUDG010000012.1"/>
</dbReference>
<dbReference type="EC" id="3.2.1.52" evidence="3"/>
<evidence type="ECO:0000256" key="1">
    <source>
        <dbReference type="ARBA" id="ARBA00001231"/>
    </source>
</evidence>
<keyword evidence="4 7" id="KW-0378">Hydrolase</keyword>
<dbReference type="EMBL" id="JBHUDG010000012">
    <property type="protein sequence ID" value="MFD1629973.1"/>
    <property type="molecule type" value="Genomic_DNA"/>
</dbReference>
<dbReference type="InterPro" id="IPR017853">
    <property type="entry name" value="GH"/>
</dbReference>
<comment type="similarity">
    <text evidence="2">Belongs to the glycosyl hydrolase 3 family.</text>
</comment>
<dbReference type="SUPFAM" id="SSF51445">
    <property type="entry name" value="(Trans)glycosidases"/>
    <property type="match status" value="1"/>
</dbReference>
<evidence type="ECO:0000259" key="6">
    <source>
        <dbReference type="Pfam" id="PF00933"/>
    </source>
</evidence>
<evidence type="ECO:0000256" key="2">
    <source>
        <dbReference type="ARBA" id="ARBA00005336"/>
    </source>
</evidence>
<dbReference type="InterPro" id="IPR036881">
    <property type="entry name" value="Glyco_hydro_3_C_sf"/>
</dbReference>
<evidence type="ECO:0000256" key="3">
    <source>
        <dbReference type="ARBA" id="ARBA00012663"/>
    </source>
</evidence>
<dbReference type="PANTHER" id="PTHR30480:SF13">
    <property type="entry name" value="BETA-HEXOSAMINIDASE"/>
    <property type="match status" value="1"/>
</dbReference>
<dbReference type="PROSITE" id="PS00775">
    <property type="entry name" value="GLYCOSYL_HYDROL_F3"/>
    <property type="match status" value="1"/>
</dbReference>
<dbReference type="Pfam" id="PF00933">
    <property type="entry name" value="Glyco_hydro_3"/>
    <property type="match status" value="1"/>
</dbReference>
<proteinExistence type="inferred from homology"/>
<keyword evidence="8" id="KW-1185">Reference proteome</keyword>